<keyword evidence="1" id="KW-0812">Transmembrane</keyword>
<protein>
    <recommendedName>
        <fullName evidence="4">DUF3137 domain-containing protein</fullName>
    </recommendedName>
</protein>
<keyword evidence="3" id="KW-1185">Reference proteome</keyword>
<organism evidence="2 3">
    <name type="scientific">Limobrevibacterium gyesilva</name>
    <dbReference type="NCBI Taxonomy" id="2991712"/>
    <lineage>
        <taxon>Bacteria</taxon>
        <taxon>Pseudomonadati</taxon>
        <taxon>Pseudomonadota</taxon>
        <taxon>Alphaproteobacteria</taxon>
        <taxon>Acetobacterales</taxon>
        <taxon>Acetobacteraceae</taxon>
        <taxon>Limobrevibacterium</taxon>
    </lineage>
</organism>
<keyword evidence="1" id="KW-1133">Transmembrane helix</keyword>
<reference evidence="2" key="1">
    <citation type="submission" date="2022-09" db="EMBL/GenBank/DDBJ databases">
        <title>Rhodovastum sp. nov. RN2-1 isolated from soil in Seongnam, South Korea.</title>
        <authorList>
            <person name="Le N.T."/>
        </authorList>
    </citation>
    <scope>NUCLEOTIDE SEQUENCE</scope>
    <source>
        <strain evidence="2">RN2-1</strain>
    </source>
</reference>
<accession>A0AA42CJZ1</accession>
<reference evidence="2" key="2">
    <citation type="submission" date="2022-10" db="EMBL/GenBank/DDBJ databases">
        <authorList>
            <person name="Trinh H.N."/>
        </authorList>
    </citation>
    <scope>NUCLEOTIDE SEQUENCE</scope>
    <source>
        <strain evidence="2">RN2-1</strain>
    </source>
</reference>
<comment type="caution">
    <text evidence="2">The sequence shown here is derived from an EMBL/GenBank/DDBJ whole genome shotgun (WGS) entry which is preliminary data.</text>
</comment>
<evidence type="ECO:0000313" key="3">
    <source>
        <dbReference type="Proteomes" id="UP001165679"/>
    </source>
</evidence>
<dbReference type="RefSeq" id="WP_264716277.1">
    <property type="nucleotide sequence ID" value="NZ_JAPDNT010000035.1"/>
</dbReference>
<dbReference type="EMBL" id="JAPDNT010000035">
    <property type="protein sequence ID" value="MCW3477335.1"/>
    <property type="molecule type" value="Genomic_DNA"/>
</dbReference>
<gene>
    <name evidence="2" type="ORF">OL599_22460</name>
</gene>
<feature type="transmembrane region" description="Helical" evidence="1">
    <location>
        <begin position="63"/>
        <end position="83"/>
    </location>
</feature>
<evidence type="ECO:0000256" key="1">
    <source>
        <dbReference type="SAM" id="Phobius"/>
    </source>
</evidence>
<feature type="transmembrane region" description="Helical" evidence="1">
    <location>
        <begin position="38"/>
        <end position="57"/>
    </location>
</feature>
<keyword evidence="1" id="KW-0472">Membrane</keyword>
<evidence type="ECO:0008006" key="4">
    <source>
        <dbReference type="Google" id="ProtNLM"/>
    </source>
</evidence>
<evidence type="ECO:0000313" key="2">
    <source>
        <dbReference type="EMBL" id="MCW3477335.1"/>
    </source>
</evidence>
<sequence>MTDAGGSLAGLRELYDRELAAWLAAEDARAAAGRRNRWLVLAGGLGLAAAVLAYAWRSTGNNIPVLAAVLLGAATLLIVRVMAHRPPDAARRRMLEVLARFLGFTYARDGAAFPLAPFAILGLAGCNDKQLEDRLTGRAEGLAFDLAAGVLAERPAGAPASARPRVRLDGIVMRFTDPTPSARFRLLPHIASRTAAGTGDDTFDTVFTLEADNLATAQRRLDPATRRAMLRIAGLIEGATVSIGFDRGEVLLAFATHRRFDIGPPRPPLTQFQRFESLANQITIVFEIASLLRTAARGA</sequence>
<name>A0AA42CJZ1_9PROT</name>
<dbReference type="AlphaFoldDB" id="A0AA42CJZ1"/>
<dbReference type="Proteomes" id="UP001165679">
    <property type="component" value="Unassembled WGS sequence"/>
</dbReference>
<proteinExistence type="predicted"/>